<evidence type="ECO:0000259" key="6">
    <source>
        <dbReference type="PROSITE" id="PS51007"/>
    </source>
</evidence>
<sequence>MDRGMILFIGVLLTFTSSWLGLVLFPFWQLQNQPAFQTSPEEEPYPRPLQGLAWTGMKVYQKNGCMYCHSQQIRSERFGNWWEDPTGIMRTGGDIRRGWGTRRNVPRDYIYDSPTMLGTMRTGPDLANIGSRYSATWQHIHTYNPRALNSWSIMPSFAFMYRKERIVGSRSEKALPLGREWTVRPGYRWRPSPNEWAAILQQSGDQIKARFLRESGQPISDWTTPETQQQLLEFWLATPEEDWQILPTEEAEALVAYLLSLRKAEYPLPEAKE</sequence>
<dbReference type="SUPFAM" id="SSF46626">
    <property type="entry name" value="Cytochrome c"/>
    <property type="match status" value="1"/>
</dbReference>
<dbReference type="EMBL" id="JACEFB010000002">
    <property type="protein sequence ID" value="MBA2225252.1"/>
    <property type="molecule type" value="Genomic_DNA"/>
</dbReference>
<name>A0A7V8VCH9_9BACT</name>
<keyword evidence="3 4" id="KW-0408">Iron</keyword>
<keyword evidence="5" id="KW-1133">Transmembrane helix</keyword>
<keyword evidence="1 4" id="KW-0349">Heme</keyword>
<keyword evidence="5" id="KW-0472">Membrane</keyword>
<evidence type="ECO:0000313" key="7">
    <source>
        <dbReference type="EMBL" id="MBA2225252.1"/>
    </source>
</evidence>
<evidence type="ECO:0000256" key="3">
    <source>
        <dbReference type="ARBA" id="ARBA00023004"/>
    </source>
</evidence>
<organism evidence="7 8">
    <name type="scientific">Thermogemmata fonticola</name>
    <dbReference type="NCBI Taxonomy" id="2755323"/>
    <lineage>
        <taxon>Bacteria</taxon>
        <taxon>Pseudomonadati</taxon>
        <taxon>Planctomycetota</taxon>
        <taxon>Planctomycetia</taxon>
        <taxon>Gemmatales</taxon>
        <taxon>Gemmataceae</taxon>
        <taxon>Thermogemmata</taxon>
    </lineage>
</organism>
<dbReference type="RefSeq" id="WP_194536694.1">
    <property type="nucleotide sequence ID" value="NZ_JACEFB010000002.1"/>
</dbReference>
<keyword evidence="8" id="KW-1185">Reference proteome</keyword>
<keyword evidence="2 4" id="KW-0479">Metal-binding</keyword>
<accession>A0A7V8VCH9</accession>
<dbReference type="GO" id="GO:0020037">
    <property type="term" value="F:heme binding"/>
    <property type="evidence" value="ECO:0007669"/>
    <property type="project" value="InterPro"/>
</dbReference>
<evidence type="ECO:0000256" key="1">
    <source>
        <dbReference type="ARBA" id="ARBA00022617"/>
    </source>
</evidence>
<evidence type="ECO:0000256" key="4">
    <source>
        <dbReference type="PROSITE-ProRule" id="PRU00433"/>
    </source>
</evidence>
<protein>
    <submittedName>
        <fullName evidence="7">Cbb3-type cytochrome c oxidase subunit II</fullName>
    </submittedName>
</protein>
<dbReference type="Gene3D" id="1.10.760.10">
    <property type="entry name" value="Cytochrome c-like domain"/>
    <property type="match status" value="1"/>
</dbReference>
<dbReference type="InterPro" id="IPR036909">
    <property type="entry name" value="Cyt_c-like_dom_sf"/>
</dbReference>
<dbReference type="GO" id="GO:0009055">
    <property type="term" value="F:electron transfer activity"/>
    <property type="evidence" value="ECO:0007669"/>
    <property type="project" value="InterPro"/>
</dbReference>
<dbReference type="InterPro" id="IPR003468">
    <property type="entry name" value="Cyt_c_oxidase_monohaem-su/FixO"/>
</dbReference>
<dbReference type="PROSITE" id="PS51007">
    <property type="entry name" value="CYTC"/>
    <property type="match status" value="1"/>
</dbReference>
<dbReference type="InterPro" id="IPR009056">
    <property type="entry name" value="Cyt_c-like_dom"/>
</dbReference>
<keyword evidence="5" id="KW-0812">Transmembrane</keyword>
<dbReference type="AlphaFoldDB" id="A0A7V8VCH9"/>
<proteinExistence type="predicted"/>
<gene>
    <name evidence="7" type="ORF">H0921_03645</name>
</gene>
<evidence type="ECO:0000256" key="2">
    <source>
        <dbReference type="ARBA" id="ARBA00022723"/>
    </source>
</evidence>
<feature type="transmembrane region" description="Helical" evidence="5">
    <location>
        <begin position="7"/>
        <end position="28"/>
    </location>
</feature>
<dbReference type="Proteomes" id="UP000542342">
    <property type="component" value="Unassembled WGS sequence"/>
</dbReference>
<feature type="domain" description="Cytochrome c" evidence="6">
    <location>
        <begin position="51"/>
        <end position="262"/>
    </location>
</feature>
<evidence type="ECO:0000313" key="8">
    <source>
        <dbReference type="Proteomes" id="UP000542342"/>
    </source>
</evidence>
<reference evidence="7 8" key="1">
    <citation type="submission" date="2020-07" db="EMBL/GenBank/DDBJ databases">
        <title>Thermogemmata thermophila gen. nov., sp. nov., a novel moderate thermophilic planctomycete from a Kamchatka hot spring.</title>
        <authorList>
            <person name="Elcheninov A.G."/>
            <person name="Podosokorskaya O.A."/>
            <person name="Kovaleva O.L."/>
            <person name="Novikov A."/>
            <person name="Bonch-Osmolovskaya E.A."/>
            <person name="Toshchakov S.V."/>
            <person name="Kublanov I.V."/>
        </authorList>
    </citation>
    <scope>NUCLEOTIDE SEQUENCE [LARGE SCALE GENOMIC DNA]</scope>
    <source>
        <strain evidence="7 8">2918</strain>
    </source>
</reference>
<dbReference type="GO" id="GO:0046872">
    <property type="term" value="F:metal ion binding"/>
    <property type="evidence" value="ECO:0007669"/>
    <property type="project" value="UniProtKB-KW"/>
</dbReference>
<evidence type="ECO:0000256" key="5">
    <source>
        <dbReference type="SAM" id="Phobius"/>
    </source>
</evidence>
<comment type="caution">
    <text evidence="7">The sequence shown here is derived from an EMBL/GenBank/DDBJ whole genome shotgun (WGS) entry which is preliminary data.</text>
</comment>
<dbReference type="Pfam" id="PF02433">
    <property type="entry name" value="FixO"/>
    <property type="match status" value="1"/>
</dbReference>